<gene>
    <name evidence="2" type="ORF">KO353_13045</name>
</gene>
<proteinExistence type="predicted"/>
<name>A0A975U1H8_9PROT</name>
<accession>A0A975U1H8</accession>
<keyword evidence="3" id="KW-1185">Reference proteome</keyword>
<sequence>MPTCRGKRIFRIDGDVQELPADATGAALSSTVTGDAVADAADAAERLGVDVDQFARPLALVADDSAQRIERREPAETETAQRDANRGDRLAELAGDGRAREALAPQCRDLGLCRR</sequence>
<protein>
    <submittedName>
        <fullName evidence="2">Uncharacterized protein</fullName>
    </submittedName>
</protein>
<evidence type="ECO:0000313" key="3">
    <source>
        <dbReference type="Proteomes" id="UP000694001"/>
    </source>
</evidence>
<feature type="region of interest" description="Disordered" evidence="1">
    <location>
        <begin position="65"/>
        <end position="88"/>
    </location>
</feature>
<evidence type="ECO:0000313" key="2">
    <source>
        <dbReference type="EMBL" id="QXM24177.1"/>
    </source>
</evidence>
<dbReference type="AlphaFoldDB" id="A0A975U1H8"/>
<dbReference type="RefSeq" id="WP_218285169.1">
    <property type="nucleotide sequence ID" value="NZ_CP076448.1"/>
</dbReference>
<dbReference type="Proteomes" id="UP000694001">
    <property type="component" value="Chromosome"/>
</dbReference>
<evidence type="ECO:0000256" key="1">
    <source>
        <dbReference type="SAM" id="MobiDB-lite"/>
    </source>
</evidence>
<dbReference type="EMBL" id="CP076448">
    <property type="protein sequence ID" value="QXM24177.1"/>
    <property type="molecule type" value="Genomic_DNA"/>
</dbReference>
<organism evidence="2 3">
    <name type="scientific">Elioraea tepida</name>
    <dbReference type="NCBI Taxonomy" id="2843330"/>
    <lineage>
        <taxon>Bacteria</taxon>
        <taxon>Pseudomonadati</taxon>
        <taxon>Pseudomonadota</taxon>
        <taxon>Alphaproteobacteria</taxon>
        <taxon>Acetobacterales</taxon>
        <taxon>Elioraeaceae</taxon>
        <taxon>Elioraea</taxon>
    </lineage>
</organism>
<reference evidence="2" key="1">
    <citation type="submission" date="2021-06" db="EMBL/GenBank/DDBJ databases">
        <title>Elioraea tepida, sp. nov., a moderately thermophilic aerobic anoxygenic phototrophic bacterium isolated from an alkaline siliceous hot spring mat community in Yellowstone National Park, WY, USA.</title>
        <authorList>
            <person name="Saini M.K."/>
            <person name="Yoshida S."/>
            <person name="Sebastian A."/>
            <person name="Hirose S."/>
            <person name="Hara E."/>
            <person name="Tamaki H."/>
            <person name="Soulier N.T."/>
            <person name="Albert I."/>
            <person name="Hanada S."/>
            <person name="Bryant D.A."/>
            <person name="Tank M."/>
        </authorList>
    </citation>
    <scope>NUCLEOTIDE SEQUENCE</scope>
    <source>
        <strain evidence="2">MS-P2</strain>
    </source>
</reference>
<dbReference type="KEGG" id="elio:KO353_13045"/>